<reference evidence="1" key="1">
    <citation type="journal article" date="2023" name="PLoS Negl. Trop. Dis.">
        <title>A genome sequence for Biomphalaria pfeifferi, the major vector snail for the human-infecting parasite Schistosoma mansoni.</title>
        <authorList>
            <person name="Bu L."/>
            <person name="Lu L."/>
            <person name="Laidemitt M.R."/>
            <person name="Zhang S.M."/>
            <person name="Mutuku M."/>
            <person name="Mkoji G."/>
            <person name="Steinauer M."/>
            <person name="Loker E.S."/>
        </authorList>
    </citation>
    <scope>NUCLEOTIDE SEQUENCE</scope>
    <source>
        <strain evidence="1">KasaAsao</strain>
    </source>
</reference>
<gene>
    <name evidence="1" type="ORF">Bpfe_004394</name>
</gene>
<evidence type="ECO:0000313" key="1">
    <source>
        <dbReference type="EMBL" id="KAK0066273.1"/>
    </source>
</evidence>
<reference evidence="1" key="2">
    <citation type="submission" date="2023-04" db="EMBL/GenBank/DDBJ databases">
        <authorList>
            <person name="Bu L."/>
            <person name="Lu L."/>
            <person name="Laidemitt M.R."/>
            <person name="Zhang S.M."/>
            <person name="Mutuku M."/>
            <person name="Mkoji G."/>
            <person name="Steinauer M."/>
            <person name="Loker E.S."/>
        </authorList>
    </citation>
    <scope>NUCLEOTIDE SEQUENCE</scope>
    <source>
        <strain evidence="1">KasaAsao</strain>
        <tissue evidence="1">Whole Snail</tissue>
    </source>
</reference>
<evidence type="ECO:0000313" key="2">
    <source>
        <dbReference type="Proteomes" id="UP001233172"/>
    </source>
</evidence>
<name>A0AAD8FJJ9_BIOPF</name>
<dbReference type="Proteomes" id="UP001233172">
    <property type="component" value="Unassembled WGS sequence"/>
</dbReference>
<comment type="caution">
    <text evidence="1">The sequence shown here is derived from an EMBL/GenBank/DDBJ whole genome shotgun (WGS) entry which is preliminary data.</text>
</comment>
<keyword evidence="2" id="KW-1185">Reference proteome</keyword>
<sequence>MFTNLTEQKFQLQSNSKTIPGGVQAMALLIRVQPNHHRGQDVGSKYKSPLIFKTTLEVATICDPAVLCPIVVHSSAPACLLSCRVGTPMLSPM</sequence>
<dbReference type="EMBL" id="JASAOG010000011">
    <property type="protein sequence ID" value="KAK0066273.1"/>
    <property type="molecule type" value="Genomic_DNA"/>
</dbReference>
<protein>
    <submittedName>
        <fullName evidence="1">Uncharacterized protein</fullName>
    </submittedName>
</protein>
<proteinExistence type="predicted"/>
<accession>A0AAD8FJJ9</accession>
<organism evidence="1 2">
    <name type="scientific">Biomphalaria pfeifferi</name>
    <name type="common">Bloodfluke planorb</name>
    <name type="synonym">Freshwater snail</name>
    <dbReference type="NCBI Taxonomy" id="112525"/>
    <lineage>
        <taxon>Eukaryota</taxon>
        <taxon>Metazoa</taxon>
        <taxon>Spiralia</taxon>
        <taxon>Lophotrochozoa</taxon>
        <taxon>Mollusca</taxon>
        <taxon>Gastropoda</taxon>
        <taxon>Heterobranchia</taxon>
        <taxon>Euthyneura</taxon>
        <taxon>Panpulmonata</taxon>
        <taxon>Hygrophila</taxon>
        <taxon>Lymnaeoidea</taxon>
        <taxon>Planorbidae</taxon>
        <taxon>Biomphalaria</taxon>
    </lineage>
</organism>
<dbReference type="AlphaFoldDB" id="A0AAD8FJJ9"/>